<evidence type="ECO:0000313" key="3">
    <source>
        <dbReference type="Proteomes" id="UP000093451"/>
    </source>
</evidence>
<evidence type="ECO:0008006" key="4">
    <source>
        <dbReference type="Google" id="ProtNLM"/>
    </source>
</evidence>
<evidence type="ECO:0000313" key="2">
    <source>
        <dbReference type="EMBL" id="OCJ32850.1"/>
    </source>
</evidence>
<gene>
    <name evidence="2" type="ORF">A6U91_22010</name>
</gene>
<protein>
    <recommendedName>
        <fullName evidence="4">Lipoprotein</fullName>
    </recommendedName>
</protein>
<dbReference type="AlphaFoldDB" id="A0AB36EIZ8"/>
<reference evidence="2 3" key="1">
    <citation type="journal article" date="2016" name="PeerJ">
        <title>Gall-ID: tools for genotyping gall-causing phytopathogenic bacteria.</title>
        <authorList>
            <person name="Davis E.W.II."/>
            <person name="Weisberg A.J."/>
            <person name="Tabima J.F."/>
            <person name="Grunwald N.J."/>
            <person name="Chang J.H."/>
        </authorList>
    </citation>
    <scope>NUCLEOTIDE SEQUENCE [LARGE SCALE GENOMIC DNA]</scope>
    <source>
        <strain evidence="2 3">N2/73</strain>
    </source>
</reference>
<keyword evidence="1" id="KW-0732">Signal</keyword>
<accession>A0AB36EIZ8</accession>
<dbReference type="PROSITE" id="PS51257">
    <property type="entry name" value="PROKAR_LIPOPROTEIN"/>
    <property type="match status" value="1"/>
</dbReference>
<comment type="caution">
    <text evidence="2">The sequence shown here is derived from an EMBL/GenBank/DDBJ whole genome shotgun (WGS) entry which is preliminary data.</text>
</comment>
<evidence type="ECO:0000256" key="1">
    <source>
        <dbReference type="SAM" id="SignalP"/>
    </source>
</evidence>
<name>A0AB36EIZ8_AGRTU</name>
<organism evidence="2 3">
    <name type="scientific">Agrobacterium tumefaciens</name>
    <dbReference type="NCBI Taxonomy" id="358"/>
    <lineage>
        <taxon>Bacteria</taxon>
        <taxon>Pseudomonadati</taxon>
        <taxon>Pseudomonadota</taxon>
        <taxon>Alphaproteobacteria</taxon>
        <taxon>Hyphomicrobiales</taxon>
        <taxon>Rhizobiaceae</taxon>
        <taxon>Rhizobium/Agrobacterium group</taxon>
        <taxon>Agrobacterium</taxon>
        <taxon>Agrobacterium tumefaciens complex</taxon>
    </lineage>
</organism>
<proteinExistence type="predicted"/>
<feature type="chain" id="PRO_5044246092" description="Lipoprotein" evidence="1">
    <location>
        <begin position="20"/>
        <end position="87"/>
    </location>
</feature>
<feature type="signal peptide" evidence="1">
    <location>
        <begin position="1"/>
        <end position="19"/>
    </location>
</feature>
<dbReference type="Proteomes" id="UP000093451">
    <property type="component" value="Unassembled WGS sequence"/>
</dbReference>
<dbReference type="EMBL" id="LXKT01000029">
    <property type="protein sequence ID" value="OCJ32850.1"/>
    <property type="molecule type" value="Genomic_DNA"/>
</dbReference>
<sequence length="87" mass="9302">MTSKFVQGCCWLTVSVILAGCAVVTDSNAKIASAVVSLNGQSRARAEAAFGAPYDIVIPKDVATSYWLMTQTEEYLGVSNKRIISQV</sequence>